<feature type="region of interest" description="Disordered" evidence="5">
    <location>
        <begin position="777"/>
        <end position="797"/>
    </location>
</feature>
<dbReference type="CDD" id="cd15492">
    <property type="entry name" value="PHD_BRPF_JADE_like"/>
    <property type="match status" value="1"/>
</dbReference>
<feature type="domain" description="PHD-type" evidence="6">
    <location>
        <begin position="1087"/>
        <end position="1136"/>
    </location>
</feature>
<evidence type="ECO:0000313" key="9">
    <source>
        <dbReference type="Proteomes" id="UP000813463"/>
    </source>
</evidence>
<dbReference type="Gene3D" id="3.30.40.10">
    <property type="entry name" value="Zinc/RING finger domain, C3HC4 (zinc finger)"/>
    <property type="match status" value="4"/>
</dbReference>
<dbReference type="RefSeq" id="XP_021847283.1">
    <property type="nucleotide sequence ID" value="XM_021991591.2"/>
</dbReference>
<dbReference type="InterPro" id="IPR019786">
    <property type="entry name" value="Zinc_finger_PHD-type_CS"/>
</dbReference>
<accession>A0A9R0JUQ8</accession>
<evidence type="ECO:0000256" key="5">
    <source>
        <dbReference type="SAM" id="MobiDB-lite"/>
    </source>
</evidence>
<feature type="domain" description="Phorbol-ester/DAG-type" evidence="7">
    <location>
        <begin position="1073"/>
        <end position="1130"/>
    </location>
</feature>
<evidence type="ECO:0000259" key="6">
    <source>
        <dbReference type="PROSITE" id="PS50016"/>
    </source>
</evidence>
<dbReference type="Pfam" id="PF13832">
    <property type="entry name" value="zf-HC5HC2H_2"/>
    <property type="match status" value="2"/>
</dbReference>
<feature type="domain" description="PHD-type" evidence="8">
    <location>
        <begin position="1156"/>
        <end position="1266"/>
    </location>
</feature>
<dbReference type="PROSITE" id="PS50081">
    <property type="entry name" value="ZF_DAG_PE_2"/>
    <property type="match status" value="1"/>
</dbReference>
<dbReference type="PROSITE" id="PS50016">
    <property type="entry name" value="ZF_PHD_2"/>
    <property type="match status" value="2"/>
</dbReference>
<dbReference type="Pfam" id="PF13831">
    <property type="entry name" value="PHD_2"/>
    <property type="match status" value="2"/>
</dbReference>
<keyword evidence="2 4" id="KW-0863">Zinc-finger</keyword>
<evidence type="ECO:0000256" key="2">
    <source>
        <dbReference type="ARBA" id="ARBA00022771"/>
    </source>
</evidence>
<feature type="domain" description="PHD-type" evidence="6">
    <location>
        <begin position="305"/>
        <end position="356"/>
    </location>
</feature>
<dbReference type="GeneID" id="110786980"/>
<proteinExistence type="predicted"/>
<keyword evidence="1" id="KW-0479">Metal-binding</keyword>
<evidence type="ECO:0000259" key="8">
    <source>
        <dbReference type="PROSITE" id="PS51805"/>
    </source>
</evidence>
<dbReference type="SMART" id="SM00249">
    <property type="entry name" value="PHD"/>
    <property type="match status" value="4"/>
</dbReference>
<dbReference type="SUPFAM" id="SSF57903">
    <property type="entry name" value="FYVE/PHD zinc finger"/>
    <property type="match status" value="2"/>
</dbReference>
<feature type="region of interest" description="Disordered" evidence="5">
    <location>
        <begin position="1393"/>
        <end position="1413"/>
    </location>
</feature>
<dbReference type="InterPro" id="IPR019787">
    <property type="entry name" value="Znf_PHD-finger"/>
</dbReference>
<dbReference type="InterPro" id="IPR001965">
    <property type="entry name" value="Znf_PHD"/>
</dbReference>
<dbReference type="InterPro" id="IPR034732">
    <property type="entry name" value="EPHD"/>
</dbReference>
<feature type="region of interest" description="Disordered" evidence="5">
    <location>
        <begin position="805"/>
        <end position="824"/>
    </location>
</feature>
<dbReference type="GO" id="GO:0005634">
    <property type="term" value="C:nucleus"/>
    <property type="evidence" value="ECO:0007669"/>
    <property type="project" value="UniProtKB-ARBA"/>
</dbReference>
<dbReference type="InterPro" id="IPR050701">
    <property type="entry name" value="Histone_Mod_Regulator"/>
</dbReference>
<gene>
    <name evidence="10" type="primary">LOC110786980</name>
</gene>
<evidence type="ECO:0008006" key="11">
    <source>
        <dbReference type="Google" id="ProtNLM"/>
    </source>
</evidence>
<protein>
    <recommendedName>
        <fullName evidence="11">PHD-type domain-containing protein</fullName>
    </recommendedName>
</protein>
<evidence type="ECO:0000256" key="4">
    <source>
        <dbReference type="PROSITE-ProRule" id="PRU00146"/>
    </source>
</evidence>
<feature type="compositionally biased region" description="Polar residues" evidence="5">
    <location>
        <begin position="786"/>
        <end position="796"/>
    </location>
</feature>
<dbReference type="PANTHER" id="PTHR13793">
    <property type="entry name" value="PHD FINGER PROTEINS"/>
    <property type="match status" value="1"/>
</dbReference>
<evidence type="ECO:0000313" key="10">
    <source>
        <dbReference type="RefSeq" id="XP_021847283.1"/>
    </source>
</evidence>
<dbReference type="PROSITE" id="PS01359">
    <property type="entry name" value="ZF_PHD_1"/>
    <property type="match status" value="1"/>
</dbReference>
<keyword evidence="9" id="KW-1185">Reference proteome</keyword>
<feature type="domain" description="PHD-type" evidence="8">
    <location>
        <begin position="368"/>
        <end position="489"/>
    </location>
</feature>
<dbReference type="GO" id="GO:0006357">
    <property type="term" value="P:regulation of transcription by RNA polymerase II"/>
    <property type="evidence" value="ECO:0000318"/>
    <property type="project" value="GO_Central"/>
</dbReference>
<feature type="region of interest" description="Disordered" evidence="5">
    <location>
        <begin position="1"/>
        <end position="50"/>
    </location>
</feature>
<dbReference type="OrthoDB" id="20839at2759"/>
<reference evidence="10" key="2">
    <citation type="submission" date="2025-08" db="UniProtKB">
        <authorList>
            <consortium name="RefSeq"/>
        </authorList>
    </citation>
    <scope>IDENTIFICATION</scope>
    <source>
        <tissue evidence="10">Leaf</tissue>
    </source>
</reference>
<dbReference type="GO" id="GO:0008270">
    <property type="term" value="F:zinc ion binding"/>
    <property type="evidence" value="ECO:0007669"/>
    <property type="project" value="UniProtKB-KW"/>
</dbReference>
<organism evidence="9 10">
    <name type="scientific">Spinacia oleracea</name>
    <name type="common">Spinach</name>
    <dbReference type="NCBI Taxonomy" id="3562"/>
    <lineage>
        <taxon>Eukaryota</taxon>
        <taxon>Viridiplantae</taxon>
        <taxon>Streptophyta</taxon>
        <taxon>Embryophyta</taxon>
        <taxon>Tracheophyta</taxon>
        <taxon>Spermatophyta</taxon>
        <taxon>Magnoliopsida</taxon>
        <taxon>eudicotyledons</taxon>
        <taxon>Gunneridae</taxon>
        <taxon>Pentapetalae</taxon>
        <taxon>Caryophyllales</taxon>
        <taxon>Chenopodiaceae</taxon>
        <taxon>Chenopodioideae</taxon>
        <taxon>Anserineae</taxon>
        <taxon>Spinacia</taxon>
    </lineage>
</organism>
<dbReference type="KEGG" id="soe:110786980"/>
<feature type="compositionally biased region" description="Low complexity" evidence="5">
    <location>
        <begin position="34"/>
        <end position="47"/>
    </location>
</feature>
<dbReference type="InterPro" id="IPR002219">
    <property type="entry name" value="PKC_DAG/PE"/>
</dbReference>
<dbReference type="InterPro" id="IPR011011">
    <property type="entry name" value="Znf_FYVE_PHD"/>
</dbReference>
<evidence type="ECO:0000256" key="3">
    <source>
        <dbReference type="ARBA" id="ARBA00022833"/>
    </source>
</evidence>
<dbReference type="Proteomes" id="UP000813463">
    <property type="component" value="Chromosome 2"/>
</dbReference>
<dbReference type="CDD" id="cd15571">
    <property type="entry name" value="ePHD"/>
    <property type="match status" value="2"/>
</dbReference>
<name>A0A9R0JUQ8_SPIOL</name>
<dbReference type="PANTHER" id="PTHR13793:SF107">
    <property type="entry name" value="BROMODOMAIN-CONTAINING PROTEIN HOMOLOG"/>
    <property type="match status" value="1"/>
</dbReference>
<dbReference type="InterPro" id="IPR013083">
    <property type="entry name" value="Znf_RING/FYVE/PHD"/>
</dbReference>
<evidence type="ECO:0000259" key="7">
    <source>
        <dbReference type="PROSITE" id="PS50081"/>
    </source>
</evidence>
<evidence type="ECO:0000256" key="1">
    <source>
        <dbReference type="ARBA" id="ARBA00022723"/>
    </source>
</evidence>
<keyword evidence="3" id="KW-0862">Zinc</keyword>
<feature type="compositionally biased region" description="Basic and acidic residues" evidence="5">
    <location>
        <begin position="108"/>
        <end position="123"/>
    </location>
</feature>
<reference evidence="9" key="1">
    <citation type="journal article" date="2021" name="Nat. Commun.">
        <title>Genomic analyses provide insights into spinach domestication and the genetic basis of agronomic traits.</title>
        <authorList>
            <person name="Cai X."/>
            <person name="Sun X."/>
            <person name="Xu C."/>
            <person name="Sun H."/>
            <person name="Wang X."/>
            <person name="Ge C."/>
            <person name="Zhang Z."/>
            <person name="Wang Q."/>
            <person name="Fei Z."/>
            <person name="Jiao C."/>
            <person name="Wang Q."/>
        </authorList>
    </citation>
    <scope>NUCLEOTIDE SEQUENCE [LARGE SCALE GENOMIC DNA]</scope>
    <source>
        <strain evidence="9">cv. Varoflay</strain>
    </source>
</reference>
<dbReference type="PROSITE" id="PS51805">
    <property type="entry name" value="EPHD"/>
    <property type="match status" value="2"/>
</dbReference>
<feature type="region of interest" description="Disordered" evidence="5">
    <location>
        <begin position="90"/>
        <end position="124"/>
    </location>
</feature>
<sequence length="1496" mass="164900">MTDNSRCQGLKKMMGRGAEGGCGTEEKACPVTRSSPPASSPAPVSSPENLEKVNSGVDLYSQAFKVLSERSPFDSDEVLAKTVATLPSGLAGLLSKQSDSKKKHKRPHSETKSSRKGSTEKSKSSRLWTGLEDYFRELTLPDIERLYRYSPSFNSILNSSTSNSSLKVPVLGNGVRTSSDNDNVSKIENRHANAATAAAVKDEEQDEVLDANVPLLDTGALQDKEEFDKLHDVKVENGSRDSLSVEKKGPFPEYSLQSCSSMEWVLGSRNRVLLTTTRPTKKRKLLGVSAGLERLMVAQPCEGSSSLCHVCSMGETGDLLNQLVVCNMCNVAVHQKCYGVQGEVDGSWLCSWCKHKVNARAGPSSGNDIPCVLCPKSGGALKPFQNARSGDGGSVEFSHLFCSMWMPEAYIDDTRLMEPVLCRGMKDVRGKLVCNLCKMKLGSCVRCSDGSCRTSFHPLCAREAKNKLEIWGRFGCDDIELRAFCAKHSGNLDLDDSVALESHEQNHTVGSDSLGSSIESALLPGNKIKKLKIGCKNGDKVTFQMRISDAKSNDLGVRERQDTGIKDADSNTKLKSGSGVEEYEDVSTQLSDIGLGGTGDDVKTSRVLDLGLVLKKLIHRGKVSLKQIAAEIGIQEASLASRLADNHLSPDLYCKLLKWLKGRSYLDTAEKDWRAKLSCLVPSKAELKTDDNTDAVAVRDLDISDVPVKSVPPRRRTVGNIRILKEDNAVSLCIDKSLGNGLITKEGTDPEDTIAEHDNLNKDSNLDGMEEIMVETNGFGHPTAEPSPTSDSTLLKPNSLFDAERNGAEEGTSSGKSSLLDLDQETPSCSSAYRVGDCDGNIEPGINSSVQPYNQKKLDEEQSLLSRRTPDFNGCIDREPLAMEQTLSVKKKFPACIDEVDGGEGMKLEDLRKADEVVVSDFSPENDVQREIIFFQQQLSHNAVALKNHSDQLVCKIVEKLPNEMDSVRKRRWDSVHVNQYIYELKEARKQGRKERRHKEAQAVLAAATAAAAASSRVSSLRKDAVDESSQQENQLKVEIGRVRGSLSSLSVPRAKVSNPSLDVPKAISDGYSDRFQLSSGTPKEHPKSCDICRRSESLLNPILVCSSCKVAVHLNCYRSVKESTGRWYCELCEELSSSKVSRATVVNSWEKPNSIEECGLCGVSHGAFRKSSNDQWVHAFCAEWVFDSTFKRGQVSPVVGMETVLKGNDVCSVCHKRFGVCIKCNFGNCQSTFHPSCARFADYYMYTKYMGGGKMQHKAYCSKHSLEQRTKADTLKHGVEDLKIVKQHRVELEKLRLLCERIVKREKLKREMVLCNHDVFASKRDSLVVSMLVRRPFSSLESSDSATTSLMGHVDGSRSCSDAMQRSDDITVDSAVSAKRCIRVLRSIDNDQKTEDSSTSHNLSTPKPTDRVSFAGKQIPVRAALTSRNYSNNMENTLNSRKHLETFEKELVMTSDQASLKNRRLPKGYIYVPIDYLSNGKPVRNNSVEREEVDE</sequence>